<dbReference type="GO" id="GO:0016712">
    <property type="term" value="F:oxidoreductase activity, acting on paired donors, with incorporation or reduction of molecular oxygen, reduced flavin or flavoprotein as one donor, and incorporation of one atom of oxygen"/>
    <property type="evidence" value="ECO:0007669"/>
    <property type="project" value="TreeGrafter"/>
</dbReference>
<dbReference type="GO" id="GO:0020037">
    <property type="term" value="F:heme binding"/>
    <property type="evidence" value="ECO:0007669"/>
    <property type="project" value="InterPro"/>
</dbReference>
<dbReference type="SUPFAM" id="SSF48264">
    <property type="entry name" value="Cytochrome P450"/>
    <property type="match status" value="2"/>
</dbReference>
<organism evidence="14 15">
    <name type="scientific">Paralvinella palmiformis</name>
    <dbReference type="NCBI Taxonomy" id="53620"/>
    <lineage>
        <taxon>Eukaryota</taxon>
        <taxon>Metazoa</taxon>
        <taxon>Spiralia</taxon>
        <taxon>Lophotrochozoa</taxon>
        <taxon>Annelida</taxon>
        <taxon>Polychaeta</taxon>
        <taxon>Sedentaria</taxon>
        <taxon>Canalipalpata</taxon>
        <taxon>Terebellida</taxon>
        <taxon>Terebelliformia</taxon>
        <taxon>Alvinellidae</taxon>
        <taxon>Paralvinella</taxon>
    </lineage>
</organism>
<dbReference type="Proteomes" id="UP001208570">
    <property type="component" value="Unassembled WGS sequence"/>
</dbReference>
<comment type="caution">
    <text evidence="14">The sequence shown here is derived from an EMBL/GenBank/DDBJ whole genome shotgun (WGS) entry which is preliminary data.</text>
</comment>
<keyword evidence="8" id="KW-0492">Microsome</keyword>
<proteinExistence type="inferred from homology"/>
<dbReference type="GO" id="GO:0005789">
    <property type="term" value="C:endoplasmic reticulum membrane"/>
    <property type="evidence" value="ECO:0007669"/>
    <property type="project" value="UniProtKB-SubCell"/>
</dbReference>
<gene>
    <name evidence="14" type="ORF">LSH36_12g36073</name>
</gene>
<keyword evidence="6 13" id="KW-0479">Metal-binding</keyword>
<dbReference type="PANTHER" id="PTHR24300">
    <property type="entry name" value="CYTOCHROME P450 508A4-RELATED"/>
    <property type="match status" value="1"/>
</dbReference>
<evidence type="ECO:0000256" key="12">
    <source>
        <dbReference type="ARBA" id="ARBA00023136"/>
    </source>
</evidence>
<comment type="similarity">
    <text evidence="4">Belongs to the cytochrome P450 family.</text>
</comment>
<keyword evidence="10 13" id="KW-0408">Iron</keyword>
<keyword evidence="9" id="KW-0560">Oxidoreductase</keyword>
<dbReference type="PRINTS" id="PR00463">
    <property type="entry name" value="EP450I"/>
</dbReference>
<sequence>MGLRRVVVLSGYNAIKDAFVRHGHVFSGRPPVYFITGITNGYEEVNFFVRELQKNIDVPFYPQPVLQKSVANIISSVAFGRRREYDDPVFIRYMDILNEAFEILGTGGAITVFPFLRYLPGDWFKVKKLLRGIAFMDSEFIRMIEEHKNSADREQKPTDFIGAYLEKMKDEQDNKESSYSERQLRYIIADLFGAGTETTSTTLTWAILYMALHQDTQYRVYAEIKEIIGRHGIPRMHHRSQMPFTEACILETQRLGDIVPLGVPHAVTEDIHFRGYFIPRGTMLSSRKSYQMLGQEIDACISNPQIWLIGIIVFILAYNYLTKESWKKLPPGPPALPLIGSLPFLGSSDIREPLRKLANKYGDVFTIYLGTKRVIVLDGYDVIYDAFVKNGQVFSGRPKTFIFTNVTGGYGVISTEGEFWREQRRHALHILRDFGFGRSKLEGRILEEITFFIQEMERNTDKPLYPQPIIQKSVANVIASVTFGKRMDYEDPIFIKFLPGDLFHIKQFQRDFDYLSSEYQRIIDEHREAAKEGKQDDDFISVYLKKIEEEKNVEGSSFTERQLVGLCSDLFGAGTETTSTTLEWAIIYMSLNPDTQARVHAEIDDVIGNEALPSMHHQLQLPFTEATILETQRLGDIVPLGVPHAATKDVYFRNYFIPKGTMIIPNMYSVHMNTELWPEPEKFKPERFLDSDGNIDKKELIPFSLGKYNVWSFISKRLCLGEGLARTELFLYFTSMMQHFNFTAAPGYPIPNTKGLLGITNAPEPFHVLVEKRNSK</sequence>
<keyword evidence="7" id="KW-0256">Endoplasmic reticulum</keyword>
<evidence type="ECO:0000256" key="9">
    <source>
        <dbReference type="ARBA" id="ARBA00023002"/>
    </source>
</evidence>
<evidence type="ECO:0000256" key="8">
    <source>
        <dbReference type="ARBA" id="ARBA00022848"/>
    </source>
</evidence>
<dbReference type="PRINTS" id="PR00385">
    <property type="entry name" value="P450"/>
</dbReference>
<dbReference type="InterPro" id="IPR036396">
    <property type="entry name" value="Cyt_P450_sf"/>
</dbReference>
<protein>
    <recommendedName>
        <fullName evidence="16">Cytochrome P450</fullName>
    </recommendedName>
</protein>
<evidence type="ECO:0000256" key="3">
    <source>
        <dbReference type="ARBA" id="ARBA00004406"/>
    </source>
</evidence>
<evidence type="ECO:0008006" key="16">
    <source>
        <dbReference type="Google" id="ProtNLM"/>
    </source>
</evidence>
<evidence type="ECO:0000313" key="14">
    <source>
        <dbReference type="EMBL" id="KAK2169210.1"/>
    </source>
</evidence>
<evidence type="ECO:0000256" key="4">
    <source>
        <dbReference type="ARBA" id="ARBA00010617"/>
    </source>
</evidence>
<dbReference type="EMBL" id="JAODUP010000012">
    <property type="protein sequence ID" value="KAK2169210.1"/>
    <property type="molecule type" value="Genomic_DNA"/>
</dbReference>
<keyword evidence="11" id="KW-0503">Monooxygenase</keyword>
<comment type="cofactor">
    <cofactor evidence="1 13">
        <name>heme</name>
        <dbReference type="ChEBI" id="CHEBI:30413"/>
    </cofactor>
</comment>
<reference evidence="14" key="1">
    <citation type="journal article" date="2023" name="Mol. Biol. Evol.">
        <title>Third-Generation Sequencing Reveals the Adaptive Role of the Epigenome in Three Deep-Sea Polychaetes.</title>
        <authorList>
            <person name="Perez M."/>
            <person name="Aroh O."/>
            <person name="Sun Y."/>
            <person name="Lan Y."/>
            <person name="Juniper S.K."/>
            <person name="Young C.R."/>
            <person name="Angers B."/>
            <person name="Qian P.Y."/>
        </authorList>
    </citation>
    <scope>NUCLEOTIDE SEQUENCE</scope>
    <source>
        <strain evidence="14">P08H-3</strain>
    </source>
</reference>
<dbReference type="Gene3D" id="1.10.630.10">
    <property type="entry name" value="Cytochrome P450"/>
    <property type="match status" value="2"/>
</dbReference>
<dbReference type="GO" id="GO:0006082">
    <property type="term" value="P:organic acid metabolic process"/>
    <property type="evidence" value="ECO:0007669"/>
    <property type="project" value="TreeGrafter"/>
</dbReference>
<comment type="subcellular location">
    <subcellularLocation>
        <location evidence="3">Endoplasmic reticulum membrane</location>
        <topology evidence="3">Peripheral membrane protein</topology>
    </subcellularLocation>
    <subcellularLocation>
        <location evidence="2">Microsome membrane</location>
        <topology evidence="2">Peripheral membrane protein</topology>
    </subcellularLocation>
</comment>
<dbReference type="InterPro" id="IPR001128">
    <property type="entry name" value="Cyt_P450"/>
</dbReference>
<evidence type="ECO:0000256" key="11">
    <source>
        <dbReference type="ARBA" id="ARBA00023033"/>
    </source>
</evidence>
<dbReference type="InterPro" id="IPR050182">
    <property type="entry name" value="Cytochrome_P450_fam2"/>
</dbReference>
<accession>A0AAD9NGI6</accession>
<feature type="binding site" description="axial binding residue" evidence="13">
    <location>
        <position position="719"/>
    </location>
    <ligand>
        <name>heme</name>
        <dbReference type="ChEBI" id="CHEBI:30413"/>
    </ligand>
    <ligandPart>
        <name>Fe</name>
        <dbReference type="ChEBI" id="CHEBI:18248"/>
    </ligandPart>
</feature>
<dbReference type="PANTHER" id="PTHR24300:SF403">
    <property type="entry name" value="CYTOCHROME P450 306A1"/>
    <property type="match status" value="1"/>
</dbReference>
<keyword evidence="12" id="KW-0472">Membrane</keyword>
<dbReference type="GO" id="GO:0005506">
    <property type="term" value="F:iron ion binding"/>
    <property type="evidence" value="ECO:0007669"/>
    <property type="project" value="InterPro"/>
</dbReference>
<dbReference type="GO" id="GO:0006805">
    <property type="term" value="P:xenobiotic metabolic process"/>
    <property type="evidence" value="ECO:0007669"/>
    <property type="project" value="TreeGrafter"/>
</dbReference>
<dbReference type="GO" id="GO:0008395">
    <property type="term" value="F:steroid hydroxylase activity"/>
    <property type="evidence" value="ECO:0007669"/>
    <property type="project" value="TreeGrafter"/>
</dbReference>
<dbReference type="Pfam" id="PF00067">
    <property type="entry name" value="p450"/>
    <property type="match status" value="3"/>
</dbReference>
<evidence type="ECO:0000256" key="10">
    <source>
        <dbReference type="ARBA" id="ARBA00023004"/>
    </source>
</evidence>
<keyword evidence="15" id="KW-1185">Reference proteome</keyword>
<evidence type="ECO:0000313" key="15">
    <source>
        <dbReference type="Proteomes" id="UP001208570"/>
    </source>
</evidence>
<keyword evidence="5 13" id="KW-0349">Heme</keyword>
<evidence type="ECO:0000256" key="6">
    <source>
        <dbReference type="ARBA" id="ARBA00022723"/>
    </source>
</evidence>
<dbReference type="InterPro" id="IPR002401">
    <property type="entry name" value="Cyt_P450_E_grp-I"/>
</dbReference>
<evidence type="ECO:0000256" key="1">
    <source>
        <dbReference type="ARBA" id="ARBA00001971"/>
    </source>
</evidence>
<evidence type="ECO:0000256" key="2">
    <source>
        <dbReference type="ARBA" id="ARBA00004174"/>
    </source>
</evidence>
<dbReference type="AlphaFoldDB" id="A0AAD9NGI6"/>
<name>A0AAD9NGI6_9ANNE</name>
<evidence type="ECO:0000256" key="7">
    <source>
        <dbReference type="ARBA" id="ARBA00022824"/>
    </source>
</evidence>
<evidence type="ECO:0000256" key="13">
    <source>
        <dbReference type="PIRSR" id="PIRSR602401-1"/>
    </source>
</evidence>
<evidence type="ECO:0000256" key="5">
    <source>
        <dbReference type="ARBA" id="ARBA00022617"/>
    </source>
</evidence>
<dbReference type="FunFam" id="1.10.630.10:FF:000238">
    <property type="entry name" value="Cytochrome P450 2A6"/>
    <property type="match status" value="2"/>
</dbReference>